<reference evidence="2" key="1">
    <citation type="submission" date="2017-09" db="EMBL/GenBank/DDBJ databases">
        <title>The Reconstruction of 2,631 Draft Metagenome-Assembled Genomes from the Global Oceans.</title>
        <authorList>
            <person name="Tully B.J."/>
            <person name="Graham E.D."/>
            <person name="Heidelberg J.F."/>
        </authorList>
    </citation>
    <scope>NUCLEOTIDE SEQUENCE [LARGE SCALE GENOMIC DNA]</scope>
</reference>
<gene>
    <name evidence="1" type="ORF">CMN54_05645</name>
</gene>
<proteinExistence type="predicted"/>
<evidence type="ECO:0000313" key="1">
    <source>
        <dbReference type="EMBL" id="MAH62923.1"/>
    </source>
</evidence>
<organism evidence="1 2">
    <name type="scientific">SAR324 cluster bacterium</name>
    <dbReference type="NCBI Taxonomy" id="2024889"/>
    <lineage>
        <taxon>Bacteria</taxon>
        <taxon>Deltaproteobacteria</taxon>
        <taxon>SAR324 cluster</taxon>
    </lineage>
</organism>
<dbReference type="EMBL" id="NZEX01000061">
    <property type="protein sequence ID" value="MAH62923.1"/>
    <property type="molecule type" value="Genomic_DNA"/>
</dbReference>
<dbReference type="AlphaFoldDB" id="A0A2D6YIB5"/>
<protein>
    <submittedName>
        <fullName evidence="1">Uncharacterized protein</fullName>
    </submittedName>
</protein>
<comment type="caution">
    <text evidence="1">The sequence shown here is derived from an EMBL/GenBank/DDBJ whole genome shotgun (WGS) entry which is preliminary data.</text>
</comment>
<name>A0A2D6YIB5_9DELT</name>
<sequence>MLIVVDALNLVDAVITNVFNSPKSNFPFWFLVFAWIQELNGKDVVGSWTDSRFEYTDCGKFY</sequence>
<dbReference type="Proteomes" id="UP000226525">
    <property type="component" value="Unassembled WGS sequence"/>
</dbReference>
<evidence type="ECO:0000313" key="2">
    <source>
        <dbReference type="Proteomes" id="UP000226525"/>
    </source>
</evidence>
<accession>A0A2D6YIB5</accession>